<evidence type="ECO:0000313" key="3">
    <source>
        <dbReference type="Proteomes" id="UP000236173"/>
    </source>
</evidence>
<dbReference type="PANTHER" id="PTHR42831:SF1">
    <property type="entry name" value="FE-S PROTEIN MATURATION AUXILIARY FACTOR YITW"/>
    <property type="match status" value="1"/>
</dbReference>
<sequence length="105" mass="11630">MPTKEQILEALKDCYDPEIGINIVDLGLIYGVDIDEATSKVKITFTLTSPFCPLGPELVDCIRMRVGAFEGVKEVETELTFDPPWSPQMATEEGKTLLRLMGVPI</sequence>
<dbReference type="Pfam" id="PF01883">
    <property type="entry name" value="FeS_assembly_P"/>
    <property type="match status" value="1"/>
</dbReference>
<dbReference type="EMBL" id="BEHT01000015">
    <property type="protein sequence ID" value="GBC98755.1"/>
    <property type="molecule type" value="Genomic_DNA"/>
</dbReference>
<dbReference type="SUPFAM" id="SSF117916">
    <property type="entry name" value="Fe-S cluster assembly (FSCA) domain-like"/>
    <property type="match status" value="1"/>
</dbReference>
<protein>
    <recommendedName>
        <fullName evidence="1">MIP18 family-like domain-containing protein</fullName>
    </recommendedName>
</protein>
<proteinExistence type="predicted"/>
<comment type="caution">
    <text evidence="2">The sequence shown here is derived from an EMBL/GenBank/DDBJ whole genome shotgun (WGS) entry which is preliminary data.</text>
</comment>
<dbReference type="Gene3D" id="3.30.300.130">
    <property type="entry name" value="Fe-S cluster assembly (FSCA)"/>
    <property type="match status" value="1"/>
</dbReference>
<dbReference type="InterPro" id="IPR002744">
    <property type="entry name" value="MIP18-like"/>
</dbReference>
<name>A0A2H5XC58_9BACT</name>
<dbReference type="PANTHER" id="PTHR42831">
    <property type="entry name" value="FE-S PROTEIN MATURATION AUXILIARY FACTOR YITW"/>
    <property type="match status" value="1"/>
</dbReference>
<dbReference type="InterPro" id="IPR052339">
    <property type="entry name" value="Fe-S_Maturation_MIP18"/>
</dbReference>
<evidence type="ECO:0000313" key="2">
    <source>
        <dbReference type="EMBL" id="GBC98755.1"/>
    </source>
</evidence>
<organism evidence="2 3">
    <name type="scientific">Candidatus Fervidibacter japonicus</name>
    <dbReference type="NCBI Taxonomy" id="2035412"/>
    <lineage>
        <taxon>Bacteria</taxon>
        <taxon>Candidatus Fervidibacterota</taxon>
        <taxon>Candidatus Fervidibacter</taxon>
    </lineage>
</organism>
<gene>
    <name evidence="2" type="ORF">HRbin17_01269</name>
</gene>
<dbReference type="AlphaFoldDB" id="A0A2H5XC58"/>
<dbReference type="Proteomes" id="UP000236173">
    <property type="component" value="Unassembled WGS sequence"/>
</dbReference>
<dbReference type="InterPro" id="IPR034904">
    <property type="entry name" value="FSCA_dom_sf"/>
</dbReference>
<reference evidence="3" key="1">
    <citation type="submission" date="2017-09" db="EMBL/GenBank/DDBJ databases">
        <title>Metaegenomics of thermophilic ammonia-oxidizing enrichment culture.</title>
        <authorList>
            <person name="Kato S."/>
            <person name="Suzuki K."/>
        </authorList>
    </citation>
    <scope>NUCLEOTIDE SEQUENCE [LARGE SCALE GENOMIC DNA]</scope>
</reference>
<evidence type="ECO:0000259" key="1">
    <source>
        <dbReference type="Pfam" id="PF01883"/>
    </source>
</evidence>
<feature type="domain" description="MIP18 family-like" evidence="1">
    <location>
        <begin position="4"/>
        <end position="76"/>
    </location>
</feature>
<accession>A0A2H5XC58</accession>